<dbReference type="EMBL" id="SPHZ02000009">
    <property type="protein sequence ID" value="KAF0900178.1"/>
    <property type="molecule type" value="Genomic_DNA"/>
</dbReference>
<reference evidence="2 3" key="1">
    <citation type="submission" date="2019-11" db="EMBL/GenBank/DDBJ databases">
        <title>Whole genome sequence of Oryza granulata.</title>
        <authorList>
            <person name="Li W."/>
        </authorList>
    </citation>
    <scope>NUCLEOTIDE SEQUENCE [LARGE SCALE GENOMIC DNA]</scope>
    <source>
        <strain evidence="3">cv. Menghai</strain>
        <tissue evidence="2">Leaf</tissue>
    </source>
</reference>
<dbReference type="EMBL" id="SPHZ02000009">
    <property type="protein sequence ID" value="KAF0900174.1"/>
    <property type="molecule type" value="Genomic_DNA"/>
</dbReference>
<accession>A0A6G1CKL9</accession>
<dbReference type="EMBL" id="SPHZ02000009">
    <property type="protein sequence ID" value="KAF0900176.1"/>
    <property type="molecule type" value="Genomic_DNA"/>
</dbReference>
<dbReference type="Proteomes" id="UP000479710">
    <property type="component" value="Unassembled WGS sequence"/>
</dbReference>
<name>A0A6G1CKL9_9ORYZ</name>
<dbReference type="AlphaFoldDB" id="A0A6G1CKL9"/>
<feature type="region of interest" description="Disordered" evidence="1">
    <location>
        <begin position="66"/>
        <end position="92"/>
    </location>
</feature>
<organism evidence="2 3">
    <name type="scientific">Oryza meyeriana var. granulata</name>
    <dbReference type="NCBI Taxonomy" id="110450"/>
    <lineage>
        <taxon>Eukaryota</taxon>
        <taxon>Viridiplantae</taxon>
        <taxon>Streptophyta</taxon>
        <taxon>Embryophyta</taxon>
        <taxon>Tracheophyta</taxon>
        <taxon>Spermatophyta</taxon>
        <taxon>Magnoliopsida</taxon>
        <taxon>Liliopsida</taxon>
        <taxon>Poales</taxon>
        <taxon>Poaceae</taxon>
        <taxon>BOP clade</taxon>
        <taxon>Oryzoideae</taxon>
        <taxon>Oryzeae</taxon>
        <taxon>Oryzinae</taxon>
        <taxon>Oryza</taxon>
        <taxon>Oryza meyeriana</taxon>
    </lineage>
</organism>
<proteinExistence type="predicted"/>
<evidence type="ECO:0000313" key="2">
    <source>
        <dbReference type="EMBL" id="KAF0900173.1"/>
    </source>
</evidence>
<dbReference type="EMBL" id="SPHZ02000009">
    <property type="protein sequence ID" value="KAF0900172.1"/>
    <property type="molecule type" value="Genomic_DNA"/>
</dbReference>
<dbReference type="EMBL" id="SPHZ02000009">
    <property type="protein sequence ID" value="KAF0900175.1"/>
    <property type="molecule type" value="Genomic_DNA"/>
</dbReference>
<dbReference type="EMBL" id="SPHZ02000009">
    <property type="protein sequence ID" value="KAF0900173.1"/>
    <property type="molecule type" value="Genomic_DNA"/>
</dbReference>
<keyword evidence="3" id="KW-1185">Reference proteome</keyword>
<protein>
    <submittedName>
        <fullName evidence="2">Uncharacterized protein</fullName>
    </submittedName>
</protein>
<dbReference type="EMBL" id="SPHZ02000009">
    <property type="protein sequence ID" value="KAF0900177.1"/>
    <property type="molecule type" value="Genomic_DNA"/>
</dbReference>
<gene>
    <name evidence="2" type="ORF">E2562_027541</name>
</gene>
<comment type="caution">
    <text evidence="2">The sequence shown here is derived from an EMBL/GenBank/DDBJ whole genome shotgun (WGS) entry which is preliminary data.</text>
</comment>
<sequence length="92" mass="9947">MPLSNPARRRPLCHHREAGTDVSGYRVTVGIRGVDGSGQWDVGGRCPAVGRRGCEQSDLWREDVAAEDGSTLPTSRSGCCSLEPDVGHDDRR</sequence>
<dbReference type="EMBL" id="SPHZ02000009">
    <property type="protein sequence ID" value="KAF0900179.1"/>
    <property type="molecule type" value="Genomic_DNA"/>
</dbReference>
<evidence type="ECO:0000313" key="3">
    <source>
        <dbReference type="Proteomes" id="UP000479710"/>
    </source>
</evidence>
<evidence type="ECO:0000256" key="1">
    <source>
        <dbReference type="SAM" id="MobiDB-lite"/>
    </source>
</evidence>